<reference evidence="4 5" key="1">
    <citation type="submission" date="2018-01" db="EMBL/GenBank/DDBJ databases">
        <title>Harnessing the power of phylogenomics to disentangle the directionality and signatures of interkingdom host jumping in the parasitic fungal genus Tolypocladium.</title>
        <authorList>
            <person name="Quandt C.A."/>
            <person name="Patterson W."/>
            <person name="Spatafora J.W."/>
        </authorList>
    </citation>
    <scope>NUCLEOTIDE SEQUENCE [LARGE SCALE GENOMIC DNA]</scope>
    <source>
        <strain evidence="4 5">NRBC 100945</strain>
    </source>
</reference>
<feature type="region of interest" description="Disordered" evidence="1">
    <location>
        <begin position="25"/>
        <end position="58"/>
    </location>
</feature>
<evidence type="ECO:0000259" key="3">
    <source>
        <dbReference type="Pfam" id="PF22974"/>
    </source>
</evidence>
<accession>A0A2S4KMF3</accession>
<name>A0A2S4KMF3_9HYPO</name>
<feature type="domain" description="DUF7029" evidence="3">
    <location>
        <begin position="85"/>
        <end position="179"/>
    </location>
</feature>
<keyword evidence="2" id="KW-0732">Signal</keyword>
<dbReference type="Pfam" id="PF22974">
    <property type="entry name" value="DUF7029"/>
    <property type="match status" value="1"/>
</dbReference>
<comment type="caution">
    <text evidence="4">The sequence shown here is derived from an EMBL/GenBank/DDBJ whole genome shotgun (WGS) entry which is preliminary data.</text>
</comment>
<evidence type="ECO:0000313" key="4">
    <source>
        <dbReference type="EMBL" id="POR31377.1"/>
    </source>
</evidence>
<evidence type="ECO:0000313" key="5">
    <source>
        <dbReference type="Proteomes" id="UP000237481"/>
    </source>
</evidence>
<dbReference type="InterPro" id="IPR054293">
    <property type="entry name" value="DUF7029"/>
</dbReference>
<evidence type="ECO:0000256" key="2">
    <source>
        <dbReference type="SAM" id="SignalP"/>
    </source>
</evidence>
<dbReference type="STRING" id="94208.A0A2S4KMF3"/>
<evidence type="ECO:0000256" key="1">
    <source>
        <dbReference type="SAM" id="MobiDB-lite"/>
    </source>
</evidence>
<protein>
    <recommendedName>
        <fullName evidence="3">DUF7029 domain-containing protein</fullName>
    </recommendedName>
</protein>
<dbReference type="EMBL" id="PKSG01001060">
    <property type="protein sequence ID" value="POR31377.1"/>
    <property type="molecule type" value="Genomic_DNA"/>
</dbReference>
<feature type="signal peptide" evidence="2">
    <location>
        <begin position="1"/>
        <end position="18"/>
    </location>
</feature>
<organism evidence="4 5">
    <name type="scientific">Tolypocladium paradoxum</name>
    <dbReference type="NCBI Taxonomy" id="94208"/>
    <lineage>
        <taxon>Eukaryota</taxon>
        <taxon>Fungi</taxon>
        <taxon>Dikarya</taxon>
        <taxon>Ascomycota</taxon>
        <taxon>Pezizomycotina</taxon>
        <taxon>Sordariomycetes</taxon>
        <taxon>Hypocreomycetidae</taxon>
        <taxon>Hypocreales</taxon>
        <taxon>Ophiocordycipitaceae</taxon>
        <taxon>Tolypocladium</taxon>
    </lineage>
</organism>
<proteinExistence type="predicted"/>
<gene>
    <name evidence="4" type="ORF">TPAR_08413</name>
</gene>
<feature type="chain" id="PRO_5015622393" description="DUF7029 domain-containing protein" evidence="2">
    <location>
        <begin position="19"/>
        <end position="477"/>
    </location>
</feature>
<sequence>MLLSHLASLAAAAGVVHAQACPAPARTKPVTDDAAPAGNDGADDTVLSPVPNPEADATDLRNIAPATNVSLNWGSRRSGLVNVSLEMKHPTVLLEEIAAVAAVDCEPASVTVAFSRADAFDEAVAAWPVDGRFVLVTNHVGDCDADNERGVFLARGITSDSDTLTVVALAERSDINSTAGFAEISFSSIPVHSKRAIDLGNGLAVSHALSLPPATKLYSYHRDNPSVDVHVTADNADLSMDVVFSGKLRYSIVGAELHELSVDMDAHASVDLGLTASLTANFNTKFAYEAPPLSYSIVKVPGIISLGPALDFAIGGEVAANAAVSVTTDLSAKMADGHFHLDFLDRSRSSATGWRPVFHAAANVSGRAAVSMDPYVDVTAKLEFQLLGGAVDLSGGMTARPRFNNDLTLNGNQHFDATWRRRDDAVSGSAGAYAGCAQGFGIKSGVEFRVIAFVTQWWEETVYSVDAPIAHKCYPWA</sequence>
<keyword evidence="5" id="KW-1185">Reference proteome</keyword>
<dbReference type="OrthoDB" id="160645at2759"/>
<dbReference type="Proteomes" id="UP000237481">
    <property type="component" value="Unassembled WGS sequence"/>
</dbReference>
<dbReference type="AlphaFoldDB" id="A0A2S4KMF3"/>